<dbReference type="SUPFAM" id="SSF75304">
    <property type="entry name" value="Amidase signature (AS) enzymes"/>
    <property type="match status" value="1"/>
</dbReference>
<evidence type="ECO:0000259" key="1">
    <source>
        <dbReference type="Pfam" id="PF01425"/>
    </source>
</evidence>
<gene>
    <name evidence="2" type="ORF">METZ01_LOCUS124800</name>
</gene>
<evidence type="ECO:0000313" key="2">
    <source>
        <dbReference type="EMBL" id="SVA71946.1"/>
    </source>
</evidence>
<proteinExistence type="predicted"/>
<dbReference type="PANTHER" id="PTHR11895">
    <property type="entry name" value="TRANSAMIDASE"/>
    <property type="match status" value="1"/>
</dbReference>
<name>A0A381Y494_9ZZZZ</name>
<accession>A0A381Y494</accession>
<dbReference type="GO" id="GO:0003824">
    <property type="term" value="F:catalytic activity"/>
    <property type="evidence" value="ECO:0007669"/>
    <property type="project" value="InterPro"/>
</dbReference>
<organism evidence="2">
    <name type="scientific">marine metagenome</name>
    <dbReference type="NCBI Taxonomy" id="408172"/>
    <lineage>
        <taxon>unclassified sequences</taxon>
        <taxon>metagenomes</taxon>
        <taxon>ecological metagenomes</taxon>
    </lineage>
</organism>
<feature type="domain" description="Amidase" evidence="1">
    <location>
        <begin position="2"/>
        <end position="86"/>
    </location>
</feature>
<dbReference type="InterPro" id="IPR000120">
    <property type="entry name" value="Amidase"/>
</dbReference>
<dbReference type="Gene3D" id="3.90.1300.10">
    <property type="entry name" value="Amidase signature (AS) domain"/>
    <property type="match status" value="1"/>
</dbReference>
<sequence length="102" mass="11361">KLKETYNVTLEQYDLLMMPTLPMKATPLPPPDAPLALYCQRAFEMLANTSPFDVTGHPAMSVPCGMGEGLPVGMMLISRHYGESTIYQAAHAFEQLGDWRQM</sequence>
<reference evidence="2" key="1">
    <citation type="submission" date="2018-05" db="EMBL/GenBank/DDBJ databases">
        <authorList>
            <person name="Lanie J.A."/>
            <person name="Ng W.-L."/>
            <person name="Kazmierczak K.M."/>
            <person name="Andrzejewski T.M."/>
            <person name="Davidsen T.M."/>
            <person name="Wayne K.J."/>
            <person name="Tettelin H."/>
            <person name="Glass J.I."/>
            <person name="Rusch D."/>
            <person name="Podicherti R."/>
            <person name="Tsui H.-C.T."/>
            <person name="Winkler M.E."/>
        </authorList>
    </citation>
    <scope>NUCLEOTIDE SEQUENCE</scope>
</reference>
<dbReference type="InterPro" id="IPR036928">
    <property type="entry name" value="AS_sf"/>
</dbReference>
<dbReference type="PANTHER" id="PTHR11895:SF170">
    <property type="entry name" value="AMIDASE"/>
    <property type="match status" value="1"/>
</dbReference>
<protein>
    <recommendedName>
        <fullName evidence="1">Amidase domain-containing protein</fullName>
    </recommendedName>
</protein>
<dbReference type="AlphaFoldDB" id="A0A381Y494"/>
<dbReference type="InterPro" id="IPR023631">
    <property type="entry name" value="Amidase_dom"/>
</dbReference>
<dbReference type="EMBL" id="UINC01017376">
    <property type="protein sequence ID" value="SVA71946.1"/>
    <property type="molecule type" value="Genomic_DNA"/>
</dbReference>
<feature type="non-terminal residue" evidence="2">
    <location>
        <position position="1"/>
    </location>
</feature>
<dbReference type="Pfam" id="PF01425">
    <property type="entry name" value="Amidase"/>
    <property type="match status" value="1"/>
</dbReference>